<evidence type="ECO:0000313" key="5">
    <source>
        <dbReference type="EnsemblPlants" id="KEH26067"/>
    </source>
</evidence>
<reference evidence="4 6" key="1">
    <citation type="journal article" date="2011" name="Nature">
        <title>The Medicago genome provides insight into the evolution of rhizobial symbioses.</title>
        <authorList>
            <person name="Young N.D."/>
            <person name="Debelle F."/>
            <person name="Oldroyd G.E."/>
            <person name="Geurts R."/>
            <person name="Cannon S.B."/>
            <person name="Udvardi M.K."/>
            <person name="Benedito V.A."/>
            <person name="Mayer K.F."/>
            <person name="Gouzy J."/>
            <person name="Schoof H."/>
            <person name="Van de Peer Y."/>
            <person name="Proost S."/>
            <person name="Cook D.R."/>
            <person name="Meyers B.C."/>
            <person name="Spannagl M."/>
            <person name="Cheung F."/>
            <person name="De Mita S."/>
            <person name="Krishnakumar V."/>
            <person name="Gundlach H."/>
            <person name="Zhou S."/>
            <person name="Mudge J."/>
            <person name="Bharti A.K."/>
            <person name="Murray J.D."/>
            <person name="Naoumkina M.A."/>
            <person name="Rosen B."/>
            <person name="Silverstein K.A."/>
            <person name="Tang H."/>
            <person name="Rombauts S."/>
            <person name="Zhao P.X."/>
            <person name="Zhou P."/>
            <person name="Barbe V."/>
            <person name="Bardou P."/>
            <person name="Bechner M."/>
            <person name="Bellec A."/>
            <person name="Berger A."/>
            <person name="Berges H."/>
            <person name="Bidwell S."/>
            <person name="Bisseling T."/>
            <person name="Choisne N."/>
            <person name="Couloux A."/>
            <person name="Denny R."/>
            <person name="Deshpande S."/>
            <person name="Dai X."/>
            <person name="Doyle J.J."/>
            <person name="Dudez A.M."/>
            <person name="Farmer A.D."/>
            <person name="Fouteau S."/>
            <person name="Franken C."/>
            <person name="Gibelin C."/>
            <person name="Gish J."/>
            <person name="Goldstein S."/>
            <person name="Gonzalez A.J."/>
            <person name="Green P.J."/>
            <person name="Hallab A."/>
            <person name="Hartog M."/>
            <person name="Hua A."/>
            <person name="Humphray S.J."/>
            <person name="Jeong D.H."/>
            <person name="Jing Y."/>
            <person name="Jocker A."/>
            <person name="Kenton S.M."/>
            <person name="Kim D.J."/>
            <person name="Klee K."/>
            <person name="Lai H."/>
            <person name="Lang C."/>
            <person name="Lin S."/>
            <person name="Macmil S.L."/>
            <person name="Magdelenat G."/>
            <person name="Matthews L."/>
            <person name="McCorrison J."/>
            <person name="Monaghan E.L."/>
            <person name="Mun J.H."/>
            <person name="Najar F.Z."/>
            <person name="Nicholson C."/>
            <person name="Noirot C."/>
            <person name="O'Bleness M."/>
            <person name="Paule C.R."/>
            <person name="Poulain J."/>
            <person name="Prion F."/>
            <person name="Qin B."/>
            <person name="Qu C."/>
            <person name="Retzel E.F."/>
            <person name="Riddle C."/>
            <person name="Sallet E."/>
            <person name="Samain S."/>
            <person name="Samson N."/>
            <person name="Sanders I."/>
            <person name="Saurat O."/>
            <person name="Scarpelli C."/>
            <person name="Schiex T."/>
            <person name="Segurens B."/>
            <person name="Severin A.J."/>
            <person name="Sherrier D.J."/>
            <person name="Shi R."/>
            <person name="Sims S."/>
            <person name="Singer S.R."/>
            <person name="Sinharoy S."/>
            <person name="Sterck L."/>
            <person name="Viollet A."/>
            <person name="Wang B.B."/>
            <person name="Wang K."/>
            <person name="Wang M."/>
            <person name="Wang X."/>
            <person name="Warfsmann J."/>
            <person name="Weissenbach J."/>
            <person name="White D.D."/>
            <person name="White J.D."/>
            <person name="Wiley G.B."/>
            <person name="Wincker P."/>
            <person name="Xing Y."/>
            <person name="Yang L."/>
            <person name="Yao Z."/>
            <person name="Ying F."/>
            <person name="Zhai J."/>
            <person name="Zhou L."/>
            <person name="Zuber A."/>
            <person name="Denarie J."/>
            <person name="Dixon R.A."/>
            <person name="May G.D."/>
            <person name="Schwartz D.C."/>
            <person name="Rogers J."/>
            <person name="Quetier F."/>
            <person name="Town C.D."/>
            <person name="Roe B.A."/>
        </authorList>
    </citation>
    <scope>NUCLEOTIDE SEQUENCE [LARGE SCALE GENOMIC DNA]</scope>
    <source>
        <strain evidence="4">A17</strain>
        <strain evidence="5 6">cv. Jemalong A17</strain>
    </source>
</reference>
<dbReference type="SUPFAM" id="SSF46689">
    <property type="entry name" value="Homeodomain-like"/>
    <property type="match status" value="1"/>
</dbReference>
<organism evidence="4 6">
    <name type="scientific">Medicago truncatula</name>
    <name type="common">Barrel medic</name>
    <name type="synonym">Medicago tribuloides</name>
    <dbReference type="NCBI Taxonomy" id="3880"/>
    <lineage>
        <taxon>Eukaryota</taxon>
        <taxon>Viridiplantae</taxon>
        <taxon>Streptophyta</taxon>
        <taxon>Embryophyta</taxon>
        <taxon>Tracheophyta</taxon>
        <taxon>Spermatophyta</taxon>
        <taxon>Magnoliopsida</taxon>
        <taxon>eudicotyledons</taxon>
        <taxon>Gunneridae</taxon>
        <taxon>Pentapetalae</taxon>
        <taxon>rosids</taxon>
        <taxon>fabids</taxon>
        <taxon>Fabales</taxon>
        <taxon>Fabaceae</taxon>
        <taxon>Papilionoideae</taxon>
        <taxon>50 kb inversion clade</taxon>
        <taxon>NPAAA clade</taxon>
        <taxon>Hologalegina</taxon>
        <taxon>IRL clade</taxon>
        <taxon>Trifolieae</taxon>
        <taxon>Medicago</taxon>
    </lineage>
</organism>
<dbReference type="EnsemblPlants" id="KEH26067">
    <property type="protein sequence ID" value="KEH26067"/>
    <property type="gene ID" value="MTR_6g043480"/>
</dbReference>
<evidence type="ECO:0000313" key="6">
    <source>
        <dbReference type="Proteomes" id="UP000002051"/>
    </source>
</evidence>
<accession>A0A072U8T9</accession>
<reference evidence="4 6" key="2">
    <citation type="journal article" date="2014" name="BMC Genomics">
        <title>An improved genome release (version Mt4.0) for the model legume Medicago truncatula.</title>
        <authorList>
            <person name="Tang H."/>
            <person name="Krishnakumar V."/>
            <person name="Bidwell S."/>
            <person name="Rosen B."/>
            <person name="Chan A."/>
            <person name="Zhou S."/>
            <person name="Gentzbittel L."/>
            <person name="Childs K.L."/>
            <person name="Yandell M."/>
            <person name="Gundlach H."/>
            <person name="Mayer K.F."/>
            <person name="Schwartz D.C."/>
            <person name="Town C.D."/>
        </authorList>
    </citation>
    <scope>GENOME REANNOTATION</scope>
    <source>
        <strain evidence="4">A17</strain>
        <strain evidence="5 6">cv. Jemalong A17</strain>
    </source>
</reference>
<name>A0A072U8T9_MEDTR</name>
<dbReference type="Gene3D" id="1.10.10.60">
    <property type="entry name" value="Homeodomain-like"/>
    <property type="match status" value="1"/>
</dbReference>
<proteinExistence type="predicted"/>
<evidence type="ECO:0000259" key="2">
    <source>
        <dbReference type="PROSITE" id="PS50090"/>
    </source>
</evidence>
<dbReference type="PROSITE" id="PS50090">
    <property type="entry name" value="MYB_LIKE"/>
    <property type="match status" value="1"/>
</dbReference>
<dbReference type="SMART" id="SM00717">
    <property type="entry name" value="SANT"/>
    <property type="match status" value="1"/>
</dbReference>
<protein>
    <submittedName>
        <fullName evidence="4">MYB-like DNA-binding domain protein</fullName>
    </submittedName>
</protein>
<dbReference type="InterPro" id="IPR009057">
    <property type="entry name" value="Homeodomain-like_sf"/>
</dbReference>
<dbReference type="STRING" id="3880.A0A072U8T9"/>
<dbReference type="InterPro" id="IPR001005">
    <property type="entry name" value="SANT/Myb"/>
</dbReference>
<dbReference type="PROSITE" id="PS51293">
    <property type="entry name" value="SANT"/>
    <property type="match status" value="1"/>
</dbReference>
<reference evidence="5" key="3">
    <citation type="submission" date="2015-04" db="UniProtKB">
        <authorList>
            <consortium name="EnsemblPlants"/>
        </authorList>
    </citation>
    <scope>IDENTIFICATION</scope>
    <source>
        <strain evidence="5">cv. Jemalong A17</strain>
    </source>
</reference>
<dbReference type="PANTHER" id="PTHR44042">
    <property type="entry name" value="DUPLICATED HOMEODOMAIN-LIKE SUPERFAMILY PROTEIN-RELATED"/>
    <property type="match status" value="1"/>
</dbReference>
<dbReference type="InterPro" id="IPR017884">
    <property type="entry name" value="SANT_dom"/>
</dbReference>
<evidence type="ECO:0000313" key="4">
    <source>
        <dbReference type="EMBL" id="KEH26067.1"/>
    </source>
</evidence>
<feature type="domain" description="SANT" evidence="3">
    <location>
        <begin position="104"/>
        <end position="157"/>
    </location>
</feature>
<sequence>MPIETTDLTNFLDSPPSPHISSSNTSTILNFDHVFTNPILHHHVQHHRHQTTLLVPPTTQGYTNESTRITTDWPQPATHGRSLIARVLRPFPRSDTMPFPNGSRLMVPWSQLEHDLFVMGMIKYGKGKWIEIAKNFVCNKTPQQVESYATSFFRYLPDTYVHGLSKRKRNNMTVNNDHAKETLTLFPEVPTFYGGEASSSKNTNNYEASTSMTLHVGDGEVDVELRFGLN</sequence>
<evidence type="ECO:0000256" key="1">
    <source>
        <dbReference type="SAM" id="MobiDB-lite"/>
    </source>
</evidence>
<feature type="region of interest" description="Disordered" evidence="1">
    <location>
        <begin position="1"/>
        <end position="23"/>
    </location>
</feature>
<feature type="compositionally biased region" description="Polar residues" evidence="1">
    <location>
        <begin position="1"/>
        <end position="12"/>
    </location>
</feature>
<dbReference type="HOGENOM" id="CLU_1079309_0_0_1"/>
<dbReference type="AlphaFoldDB" id="A0A072U8T9"/>
<gene>
    <name evidence="4" type="ordered locus">MTR_6g043480</name>
</gene>
<dbReference type="EMBL" id="CM001222">
    <property type="protein sequence ID" value="KEH26067.1"/>
    <property type="molecule type" value="Genomic_DNA"/>
</dbReference>
<dbReference type="GO" id="GO:0003677">
    <property type="term" value="F:DNA binding"/>
    <property type="evidence" value="ECO:0007669"/>
    <property type="project" value="UniProtKB-KW"/>
</dbReference>
<dbReference type="PANTHER" id="PTHR44042:SF54">
    <property type="entry name" value="MYB-LIKE DNA-BINDING DOMAIN, SHAQKYF CLASS PROTEIN"/>
    <property type="match status" value="1"/>
</dbReference>
<dbReference type="CDD" id="cd00167">
    <property type="entry name" value="SANT"/>
    <property type="match status" value="1"/>
</dbReference>
<evidence type="ECO:0000259" key="3">
    <source>
        <dbReference type="PROSITE" id="PS51293"/>
    </source>
</evidence>
<feature type="domain" description="Myb-like" evidence="2">
    <location>
        <begin position="108"/>
        <end position="153"/>
    </location>
</feature>
<dbReference type="Proteomes" id="UP000002051">
    <property type="component" value="Chromosome 6"/>
</dbReference>
<keyword evidence="6" id="KW-1185">Reference proteome</keyword>
<keyword evidence="4" id="KW-0238">DNA-binding</keyword>
<dbReference type="Pfam" id="PF00249">
    <property type="entry name" value="Myb_DNA-binding"/>
    <property type="match status" value="1"/>
</dbReference>